<dbReference type="AlphaFoldDB" id="A0A0M0KX64"/>
<gene>
    <name evidence="2" type="ORF">AMD01_17645</name>
</gene>
<feature type="transmembrane region" description="Helical" evidence="1">
    <location>
        <begin position="59"/>
        <end position="82"/>
    </location>
</feature>
<evidence type="ECO:0000313" key="3">
    <source>
        <dbReference type="Proteomes" id="UP000037558"/>
    </source>
</evidence>
<feature type="transmembrane region" description="Helical" evidence="1">
    <location>
        <begin position="126"/>
        <end position="149"/>
    </location>
</feature>
<dbReference type="RefSeq" id="WP_053402763.1">
    <property type="nucleotide sequence ID" value="NZ_LILC01000023.1"/>
</dbReference>
<keyword evidence="3" id="KW-1185">Reference proteome</keyword>
<evidence type="ECO:0000313" key="2">
    <source>
        <dbReference type="EMBL" id="KOO42958.1"/>
    </source>
</evidence>
<dbReference type="PATRIC" id="fig|284581.3.peg.3041"/>
<organism evidence="2 3">
    <name type="scientific">Priestia koreensis</name>
    <dbReference type="NCBI Taxonomy" id="284581"/>
    <lineage>
        <taxon>Bacteria</taxon>
        <taxon>Bacillati</taxon>
        <taxon>Bacillota</taxon>
        <taxon>Bacilli</taxon>
        <taxon>Bacillales</taxon>
        <taxon>Bacillaceae</taxon>
        <taxon>Priestia</taxon>
    </lineage>
</organism>
<proteinExistence type="predicted"/>
<evidence type="ECO:0000256" key="1">
    <source>
        <dbReference type="SAM" id="Phobius"/>
    </source>
</evidence>
<name>A0A0M0KX64_9BACI</name>
<feature type="transmembrane region" description="Helical" evidence="1">
    <location>
        <begin position="27"/>
        <end position="47"/>
    </location>
</feature>
<keyword evidence="1" id="KW-1133">Transmembrane helix</keyword>
<dbReference type="Proteomes" id="UP000037558">
    <property type="component" value="Unassembled WGS sequence"/>
</dbReference>
<dbReference type="STRING" id="284581.AMD01_17645"/>
<sequence length="157" mass="18065">MAILFVASLLLLFGVILYLRQQLTIFEIAGCWLVSLLFIHIWLDISGENLQLIQHARTIPLFAAVSISKAFLFPLMIVTFINLAVAHTRVWQKVGLSMIGIITISICDILHYHLHLFYATGWRIQWTFGIWTFIFCVTLSVQPLFYSLLHKEKQSSL</sequence>
<keyword evidence="1" id="KW-0472">Membrane</keyword>
<protein>
    <submittedName>
        <fullName evidence="2">Uncharacterized protein</fullName>
    </submittedName>
</protein>
<dbReference type="EMBL" id="LILC01000023">
    <property type="protein sequence ID" value="KOO42958.1"/>
    <property type="molecule type" value="Genomic_DNA"/>
</dbReference>
<reference evidence="3" key="1">
    <citation type="submission" date="2015-08" db="EMBL/GenBank/DDBJ databases">
        <title>Fjat-14210 dsm16467.</title>
        <authorList>
            <person name="Liu B."/>
            <person name="Wang J."/>
            <person name="Zhu Y."/>
            <person name="Liu G."/>
            <person name="Chen Q."/>
            <person name="Chen Z."/>
            <person name="Lan J."/>
            <person name="Che J."/>
            <person name="Ge C."/>
            <person name="Shi H."/>
            <person name="Pan Z."/>
            <person name="Liu X."/>
        </authorList>
    </citation>
    <scope>NUCLEOTIDE SEQUENCE [LARGE SCALE GENOMIC DNA]</scope>
    <source>
        <strain evidence="3">DSM 16467</strain>
    </source>
</reference>
<feature type="transmembrane region" description="Helical" evidence="1">
    <location>
        <begin position="94"/>
        <end position="114"/>
    </location>
</feature>
<keyword evidence="1" id="KW-0812">Transmembrane</keyword>
<accession>A0A0M0KX64</accession>
<comment type="caution">
    <text evidence="2">The sequence shown here is derived from an EMBL/GenBank/DDBJ whole genome shotgun (WGS) entry which is preliminary data.</text>
</comment>